<dbReference type="OrthoDB" id="3447202at2759"/>
<reference evidence="2" key="1">
    <citation type="submission" date="2019-04" db="EMBL/GenBank/DDBJ databases">
        <title>Sequencing of skin fungus with MAO and IRED activity.</title>
        <authorList>
            <person name="Marsaioli A.J."/>
            <person name="Bonatto J.M.C."/>
            <person name="Reis Junior O."/>
        </authorList>
    </citation>
    <scope>NUCLEOTIDE SEQUENCE</scope>
    <source>
        <strain evidence="2">28M1</strain>
    </source>
</reference>
<gene>
    <name evidence="2" type="ORF">E8E12_008337</name>
</gene>
<comment type="caution">
    <text evidence="2">The sequence shown here is derived from an EMBL/GenBank/DDBJ whole genome shotgun (WGS) entry which is preliminary data.</text>
</comment>
<dbReference type="Gene3D" id="3.40.50.720">
    <property type="entry name" value="NAD(P)-binding Rossmann-like Domain"/>
    <property type="match status" value="1"/>
</dbReference>
<organism evidence="2 3">
    <name type="scientific">Didymella heteroderae</name>
    <dbReference type="NCBI Taxonomy" id="1769908"/>
    <lineage>
        <taxon>Eukaryota</taxon>
        <taxon>Fungi</taxon>
        <taxon>Dikarya</taxon>
        <taxon>Ascomycota</taxon>
        <taxon>Pezizomycotina</taxon>
        <taxon>Dothideomycetes</taxon>
        <taxon>Pleosporomycetidae</taxon>
        <taxon>Pleosporales</taxon>
        <taxon>Pleosporineae</taxon>
        <taxon>Didymellaceae</taxon>
        <taxon>Didymella</taxon>
    </lineage>
</organism>
<evidence type="ECO:0000313" key="3">
    <source>
        <dbReference type="Proteomes" id="UP000758155"/>
    </source>
</evidence>
<dbReference type="PANTHER" id="PTHR37850">
    <property type="entry name" value="STRU PROTEIN"/>
    <property type="match status" value="1"/>
</dbReference>
<evidence type="ECO:0000313" key="2">
    <source>
        <dbReference type="EMBL" id="KAF3036973.1"/>
    </source>
</evidence>
<dbReference type="InterPro" id="IPR048423">
    <property type="entry name" value="DRL_cat"/>
</dbReference>
<proteinExistence type="predicted"/>
<dbReference type="AlphaFoldDB" id="A0A9P4WMK5"/>
<dbReference type="GO" id="GO:0000166">
    <property type="term" value="F:nucleotide binding"/>
    <property type="evidence" value="ECO:0007669"/>
    <property type="project" value="InterPro"/>
</dbReference>
<dbReference type="CDD" id="cd11616">
    <property type="entry name" value="SAF_DH_OX_like"/>
    <property type="match status" value="1"/>
</dbReference>
<evidence type="ECO:0000259" key="1">
    <source>
        <dbReference type="SMART" id="SM00858"/>
    </source>
</evidence>
<dbReference type="Pfam" id="PF08666">
    <property type="entry name" value="SAF"/>
    <property type="match status" value="1"/>
</dbReference>
<dbReference type="InterPro" id="IPR013974">
    <property type="entry name" value="SAF"/>
</dbReference>
<dbReference type="InterPro" id="IPR036291">
    <property type="entry name" value="NAD(P)-bd_dom_sf"/>
</dbReference>
<dbReference type="Pfam" id="PF21135">
    <property type="entry name" value="DRL_cat"/>
    <property type="match status" value="1"/>
</dbReference>
<dbReference type="Proteomes" id="UP000758155">
    <property type="component" value="Unassembled WGS sequence"/>
</dbReference>
<protein>
    <recommendedName>
        <fullName evidence="1">SAF domain-containing protein</fullName>
    </recommendedName>
</protein>
<dbReference type="SMART" id="SM00858">
    <property type="entry name" value="SAF"/>
    <property type="match status" value="1"/>
</dbReference>
<accession>A0A9P4WMK5</accession>
<dbReference type="InterPro" id="IPR000683">
    <property type="entry name" value="Gfo/Idh/MocA-like_OxRdtase_N"/>
</dbReference>
<dbReference type="SUPFAM" id="SSF51735">
    <property type="entry name" value="NAD(P)-binding Rossmann-fold domains"/>
    <property type="match status" value="1"/>
</dbReference>
<dbReference type="Pfam" id="PF01408">
    <property type="entry name" value="GFO_IDH_MocA"/>
    <property type="match status" value="1"/>
</dbReference>
<sequence length="519" mass="55911">MTDLSTKLAALEADDKPIQVGIIGAGKFGSMYISQSHRTKGVRLAAIADLAPERALNALEKTGFPKEKYDGTASLSIEEGLKQGKTAITTDSAQLIATPGIDIILEVTGNPAAGVRHALLCCEHKKHIVMINVEADVLAGPLLTRRAQEAGIIYSMAYGDQPALIAEMVNWARTAGFDVVCAGKGTKHLPQYHYSTPDTVWDYYGFSKEQLATGDFNKQMFNSFLDGTKSALEMAAVANGCGLSPPSGGLAFPPCGTHDLPDVLKPRKHGGQLETKGMVEVVSCLEKDGRAVFNDLRWGVYVVIEAPGEYQKECFKQYGLKTDSTGWYAAQYKPYHLIGLELGISIATIMVRGEPTGQCKTWSGDVVATAKRDLEAGEKLDGEGGFMVYGKLMTAADSLQIEGLPIGLGHGLLLKRDVKKDQGLSWEDVEYSAKTQAVAFRREMEAVYREEFRNAGKLQSNGTHGWTNINGDSIIPAPAPDDLAQGIDRAHAADNGADIKQVLLQLGISQPTIALHCEP</sequence>
<name>A0A9P4WMK5_9PLEO</name>
<keyword evidence="3" id="KW-1185">Reference proteome</keyword>
<dbReference type="EMBL" id="SWKV01000046">
    <property type="protein sequence ID" value="KAF3036973.1"/>
    <property type="molecule type" value="Genomic_DNA"/>
</dbReference>
<dbReference type="PANTHER" id="PTHR37850:SF3">
    <property type="entry name" value="BLR7815 PROTEIN"/>
    <property type="match status" value="1"/>
</dbReference>
<feature type="domain" description="SAF" evidence="1">
    <location>
        <begin position="365"/>
        <end position="430"/>
    </location>
</feature>